<dbReference type="Gene3D" id="3.15.10.40">
    <property type="entry name" value="Uncharacterised protein PF07273, DUF1439"/>
    <property type="match status" value="1"/>
</dbReference>
<dbReference type="InterPro" id="IPR010835">
    <property type="entry name" value="DUF1439"/>
</dbReference>
<dbReference type="RefSeq" id="WP_385877690.1">
    <property type="nucleotide sequence ID" value="NZ_JBHLXE010000105.1"/>
</dbReference>
<gene>
    <name evidence="1" type="ORF">ACFFIT_10840</name>
</gene>
<dbReference type="Proteomes" id="UP001589758">
    <property type="component" value="Unassembled WGS sequence"/>
</dbReference>
<accession>A0ABV6CC59</accession>
<proteinExistence type="predicted"/>
<protein>
    <submittedName>
        <fullName evidence="1">DUF1439 domain-containing protein</fullName>
    </submittedName>
</protein>
<keyword evidence="2" id="KW-1185">Reference proteome</keyword>
<organism evidence="1 2">
    <name type="scientific">Thorsellia kenyensis</name>
    <dbReference type="NCBI Taxonomy" id="1549888"/>
    <lineage>
        <taxon>Bacteria</taxon>
        <taxon>Pseudomonadati</taxon>
        <taxon>Pseudomonadota</taxon>
        <taxon>Gammaproteobacteria</taxon>
        <taxon>Enterobacterales</taxon>
        <taxon>Thorselliaceae</taxon>
        <taxon>Thorsellia</taxon>
    </lineage>
</organism>
<evidence type="ECO:0000313" key="2">
    <source>
        <dbReference type="Proteomes" id="UP001589758"/>
    </source>
</evidence>
<dbReference type="EMBL" id="JBHLXE010000105">
    <property type="protein sequence ID" value="MFC0180570.1"/>
    <property type="molecule type" value="Genomic_DNA"/>
</dbReference>
<comment type="caution">
    <text evidence="1">The sequence shown here is derived from an EMBL/GenBank/DDBJ whole genome shotgun (WGS) entry which is preliminary data.</text>
</comment>
<evidence type="ECO:0000313" key="1">
    <source>
        <dbReference type="EMBL" id="MFC0180570.1"/>
    </source>
</evidence>
<reference evidence="1 2" key="1">
    <citation type="submission" date="2024-09" db="EMBL/GenBank/DDBJ databases">
        <authorList>
            <person name="Sun Q."/>
            <person name="Mori K."/>
        </authorList>
    </citation>
    <scope>NUCLEOTIDE SEQUENCE [LARGE SCALE GENOMIC DNA]</scope>
    <source>
        <strain evidence="1 2">CCM 8545</strain>
    </source>
</reference>
<name>A0ABV6CC59_9GAMM</name>
<dbReference type="Pfam" id="PF07273">
    <property type="entry name" value="DUF1439"/>
    <property type="match status" value="1"/>
</dbReference>
<sequence length="189" mass="21514">MKKLVIIIVAVALLALFLGFNPLRYHLTEERINQYLTERADSKKFNRDIEVPNVAKANIKISEMVVEVGRREPNLVQFNAKANLSLTSLFGDTQTELTFTISASPYFERDKKAIYVKSIEIIDAKTESNRVNRVMPLLQPILSEALSTYFADNPVYDLNPDKSIKEWFAYRYGTGINVTPGTVTIFFGR</sequence>